<dbReference type="RefSeq" id="WP_378299609.1">
    <property type="nucleotide sequence ID" value="NZ_JBHTJA010000031.1"/>
</dbReference>
<accession>A0ABW3EP39</accession>
<dbReference type="PANTHER" id="PTHR33993">
    <property type="entry name" value="GLYOXALASE-RELATED"/>
    <property type="match status" value="1"/>
</dbReference>
<dbReference type="InterPro" id="IPR029068">
    <property type="entry name" value="Glyas_Bleomycin-R_OHBP_Dase"/>
</dbReference>
<dbReference type="Gene3D" id="3.10.180.10">
    <property type="entry name" value="2,3-Dihydroxybiphenyl 1,2-Dioxygenase, domain 1"/>
    <property type="match status" value="2"/>
</dbReference>
<evidence type="ECO:0000313" key="3">
    <source>
        <dbReference type="Proteomes" id="UP001596972"/>
    </source>
</evidence>
<keyword evidence="3" id="KW-1185">Reference proteome</keyword>
<protein>
    <submittedName>
        <fullName evidence="2">VOC family protein</fullName>
    </submittedName>
</protein>
<comment type="caution">
    <text evidence="2">The sequence shown here is derived from an EMBL/GenBank/DDBJ whole genome shotgun (WGS) entry which is preliminary data.</text>
</comment>
<proteinExistence type="predicted"/>
<dbReference type="PROSITE" id="PS51819">
    <property type="entry name" value="VOC"/>
    <property type="match status" value="2"/>
</dbReference>
<evidence type="ECO:0000259" key="1">
    <source>
        <dbReference type="PROSITE" id="PS51819"/>
    </source>
</evidence>
<reference evidence="3" key="1">
    <citation type="journal article" date="2019" name="Int. J. Syst. Evol. Microbiol.">
        <title>The Global Catalogue of Microorganisms (GCM) 10K type strain sequencing project: providing services to taxonomists for standard genome sequencing and annotation.</title>
        <authorList>
            <consortium name="The Broad Institute Genomics Platform"/>
            <consortium name="The Broad Institute Genome Sequencing Center for Infectious Disease"/>
            <person name="Wu L."/>
            <person name="Ma J."/>
        </authorList>
    </citation>
    <scope>NUCLEOTIDE SEQUENCE [LARGE SCALE GENOMIC DNA]</scope>
    <source>
        <strain evidence="3">JCM 31202</strain>
    </source>
</reference>
<feature type="domain" description="VOC" evidence="1">
    <location>
        <begin position="142"/>
        <end position="259"/>
    </location>
</feature>
<dbReference type="Pfam" id="PF00903">
    <property type="entry name" value="Glyoxalase"/>
    <property type="match status" value="1"/>
</dbReference>
<name>A0ABW3EP39_9ACTN</name>
<dbReference type="InterPro" id="IPR052164">
    <property type="entry name" value="Anthracycline_SecMetBiosynth"/>
</dbReference>
<sequence length="271" mass="29752">MPALTRRALGRPSWVELSSPDAAASRHFYCELFGWYAYTLTVPGQGDYHVFTLGDVGGPEVAGMRALADDTEPPSWTCYFHTDDLASTLDTVRAEGGQELVPPTDVSDLWRMAHCADSQGADFALWTPGRLEGAGVVDEPRAMCWTELACEDPEEAVRFYGEVFGWRAVHRAYYTDYVNFKVGDWSVGGLVALKELRSAGYRDPPAHWIPYIWVTDCDAATARAAELGARVLLPPTTIPPGRFAVLSDPTGARIDVITPAPGSMAERKRRP</sequence>
<dbReference type="Pfam" id="PF18029">
    <property type="entry name" value="Glyoxalase_6"/>
    <property type="match status" value="1"/>
</dbReference>
<feature type="domain" description="VOC" evidence="1">
    <location>
        <begin position="11"/>
        <end position="128"/>
    </location>
</feature>
<evidence type="ECO:0000313" key="2">
    <source>
        <dbReference type="EMBL" id="MFD0902126.1"/>
    </source>
</evidence>
<dbReference type="Proteomes" id="UP001596972">
    <property type="component" value="Unassembled WGS sequence"/>
</dbReference>
<gene>
    <name evidence="2" type="ORF">ACFQ11_17125</name>
</gene>
<dbReference type="SUPFAM" id="SSF54593">
    <property type="entry name" value="Glyoxalase/Bleomycin resistance protein/Dihydroxybiphenyl dioxygenase"/>
    <property type="match status" value="2"/>
</dbReference>
<dbReference type="EMBL" id="JBHTJA010000031">
    <property type="protein sequence ID" value="MFD0902126.1"/>
    <property type="molecule type" value="Genomic_DNA"/>
</dbReference>
<dbReference type="InterPro" id="IPR041581">
    <property type="entry name" value="Glyoxalase_6"/>
</dbReference>
<organism evidence="2 3">
    <name type="scientific">Actinomadura sediminis</name>
    <dbReference type="NCBI Taxonomy" id="1038904"/>
    <lineage>
        <taxon>Bacteria</taxon>
        <taxon>Bacillati</taxon>
        <taxon>Actinomycetota</taxon>
        <taxon>Actinomycetes</taxon>
        <taxon>Streptosporangiales</taxon>
        <taxon>Thermomonosporaceae</taxon>
        <taxon>Actinomadura</taxon>
    </lineage>
</organism>
<dbReference type="CDD" id="cd07247">
    <property type="entry name" value="SgaA_N_like"/>
    <property type="match status" value="2"/>
</dbReference>
<dbReference type="PANTHER" id="PTHR33993:SF14">
    <property type="entry name" value="GB|AAF24581.1"/>
    <property type="match status" value="1"/>
</dbReference>
<dbReference type="InterPro" id="IPR004360">
    <property type="entry name" value="Glyas_Fos-R_dOase_dom"/>
</dbReference>
<dbReference type="InterPro" id="IPR037523">
    <property type="entry name" value="VOC_core"/>
</dbReference>